<dbReference type="PANTHER" id="PTHR38149">
    <property type="entry name" value="ATPASE"/>
    <property type="match status" value="1"/>
</dbReference>
<dbReference type="Pfam" id="PF20446">
    <property type="entry name" value="ABC_N"/>
    <property type="match status" value="1"/>
</dbReference>
<dbReference type="STRING" id="568899.SAMN05192534_101286"/>
<name>A0A1G7YV21_9BACI</name>
<reference evidence="4 5" key="1">
    <citation type="submission" date="2016-10" db="EMBL/GenBank/DDBJ databases">
        <authorList>
            <person name="de Groot N.N."/>
        </authorList>
    </citation>
    <scope>NUCLEOTIDE SEQUENCE [LARGE SCALE GENOMIC DNA]</scope>
    <source>
        <strain evidence="4 5">DSM 21632</strain>
    </source>
</reference>
<dbReference type="RefSeq" id="WP_091270505.1">
    <property type="nucleotide sequence ID" value="NZ_FNDK01000001.1"/>
</dbReference>
<feature type="domain" description="ATPase of the ABC class N-terminal" evidence="2">
    <location>
        <begin position="1"/>
        <end position="153"/>
    </location>
</feature>
<evidence type="ECO:0000259" key="1">
    <source>
        <dbReference type="Pfam" id="PF09818"/>
    </source>
</evidence>
<dbReference type="InterPro" id="IPR046833">
    <property type="entry name" value="ABC_N"/>
</dbReference>
<dbReference type="Proteomes" id="UP000199163">
    <property type="component" value="Unassembled WGS sequence"/>
</dbReference>
<sequence>MQQLIQTLQRIDKKGYKAYNDIKGTYTFSDFHLHLDHIQADPYASPSRARVVLKRKALGLGAECDQTDARRIATIDFFANRLQHELHKRNGRIGIVIDGPGQEVLDRTAVVLHQNDIDIRLSIHLPARGRTILGKQAIDRLTRDLPDVVIKAVKEFNKSALMKQLELADQQEAIRHFLKENNYVTFIANGSVLPRKSGISNKPLEGDQVVPFQSPSSLEVEIDIPHRSTVKGMALKQGVNIIVGGGYHGKSTLLEAIERGIYNHREKDGREFVITNDSAVKVRAEDGRSVESVNISPFISNLPVQKDTRTFSTENASGSTSQAANIIESLEAGASCLLIDEDTSATNFMIRDARMQALVAKEKEPITPFIDKVKTLYDEHRVSTVLVVGGAGDYFDVADTVVMMEEYRPHDVTQKAKEIAKRYGSERNKEAGTTFGEVTPRTVVTDSFQARKGKKEKVSGKGRTTIMYGKDIIDLSGVEQLIDHSQTNAIANMIRYACKNIGQTASLSAILDFLEREVSEKGLDVLSPFAGKHPGDMAKPRRTEIAAAINRHRKLKIK</sequence>
<feature type="domain" description="ATPase of the ABC class C-terminal" evidence="1">
    <location>
        <begin position="158"/>
        <end position="441"/>
    </location>
</feature>
<feature type="domain" description="MRB1590-like C-terminal" evidence="3">
    <location>
        <begin position="457"/>
        <end position="558"/>
    </location>
</feature>
<dbReference type="InterPro" id="IPR046834">
    <property type="entry name" value="ABC_ATPase_C"/>
</dbReference>
<evidence type="ECO:0000313" key="5">
    <source>
        <dbReference type="Proteomes" id="UP000199163"/>
    </source>
</evidence>
<proteinExistence type="predicted"/>
<evidence type="ECO:0000259" key="2">
    <source>
        <dbReference type="Pfam" id="PF20446"/>
    </source>
</evidence>
<dbReference type="Pfam" id="PF21117">
    <property type="entry name" value="MRB1590_C"/>
    <property type="match status" value="1"/>
</dbReference>
<dbReference type="Pfam" id="PF09818">
    <property type="entry name" value="ABC_ATPase"/>
    <property type="match status" value="1"/>
</dbReference>
<accession>A0A1G7YV21</accession>
<dbReference type="PANTHER" id="PTHR38149:SF1">
    <property type="entry name" value="ATPASE"/>
    <property type="match status" value="1"/>
</dbReference>
<dbReference type="InterPro" id="IPR049069">
    <property type="entry name" value="MRB1590-like_C"/>
</dbReference>
<organism evidence="4 5">
    <name type="scientific">Alteribacillus persepolensis</name>
    <dbReference type="NCBI Taxonomy" id="568899"/>
    <lineage>
        <taxon>Bacteria</taxon>
        <taxon>Bacillati</taxon>
        <taxon>Bacillota</taxon>
        <taxon>Bacilli</taxon>
        <taxon>Bacillales</taxon>
        <taxon>Bacillaceae</taxon>
        <taxon>Alteribacillus</taxon>
    </lineage>
</organism>
<dbReference type="AlphaFoldDB" id="A0A1G7YV21"/>
<dbReference type="OrthoDB" id="9809999at2"/>
<gene>
    <name evidence="4" type="ORF">SAMN05192534_101286</name>
</gene>
<evidence type="ECO:0000313" key="4">
    <source>
        <dbReference type="EMBL" id="SDH00358.1"/>
    </source>
</evidence>
<keyword evidence="5" id="KW-1185">Reference proteome</keyword>
<dbReference type="EMBL" id="FNDK01000001">
    <property type="protein sequence ID" value="SDH00358.1"/>
    <property type="molecule type" value="Genomic_DNA"/>
</dbReference>
<dbReference type="InterPro" id="IPR019195">
    <property type="entry name" value="ABC_ATPase_put"/>
</dbReference>
<evidence type="ECO:0000259" key="3">
    <source>
        <dbReference type="Pfam" id="PF21117"/>
    </source>
</evidence>
<protein>
    <submittedName>
        <fullName evidence="4">Predicted ATPase of the ABC class</fullName>
    </submittedName>
</protein>